<dbReference type="PANTHER" id="PTHR12640:SF0">
    <property type="entry name" value="DOLICHYL-DIPHOSPHOOLIGOSACCHARIDE--PROTEIN GLYCOSYLTRANSFERASE SUBUNIT 2"/>
    <property type="match status" value="1"/>
</dbReference>
<keyword evidence="7 12" id="KW-0732">Signal</keyword>
<evidence type="ECO:0000256" key="2">
    <source>
        <dbReference type="ARBA" id="ARBA00004477"/>
    </source>
</evidence>
<dbReference type="Proteomes" id="UP001458880">
    <property type="component" value="Unassembled WGS sequence"/>
</dbReference>
<comment type="pathway">
    <text evidence="3 12">Protein modification; protein glycosylation.</text>
</comment>
<feature type="signal peptide" evidence="12">
    <location>
        <begin position="1"/>
        <end position="17"/>
    </location>
</feature>
<evidence type="ECO:0000259" key="13">
    <source>
        <dbReference type="Pfam" id="PF05817"/>
    </source>
</evidence>
<feature type="domain" description="Ribophorin II third" evidence="14">
    <location>
        <begin position="369"/>
        <end position="482"/>
    </location>
</feature>
<comment type="subcellular location">
    <subcellularLocation>
        <location evidence="2 12">Endoplasmic reticulum membrane</location>
        <topology evidence="2 12">Multi-pass membrane protein</topology>
    </subcellularLocation>
</comment>
<feature type="domain" description="Ribophorin II C-terminal" evidence="16">
    <location>
        <begin position="505"/>
        <end position="601"/>
    </location>
</feature>
<keyword evidence="10 12" id="KW-0472">Membrane</keyword>
<evidence type="ECO:0000256" key="12">
    <source>
        <dbReference type="RuleBase" id="RU366029"/>
    </source>
</evidence>
<evidence type="ECO:0000256" key="11">
    <source>
        <dbReference type="ARBA" id="ARBA00046750"/>
    </source>
</evidence>
<dbReference type="Pfam" id="PF05817">
    <property type="entry name" value="Ribophorin_II"/>
    <property type="match status" value="1"/>
</dbReference>
<feature type="transmembrane region" description="Helical" evidence="12">
    <location>
        <begin position="572"/>
        <end position="594"/>
    </location>
</feature>
<dbReference type="InterPro" id="IPR008814">
    <property type="entry name" value="Swp1"/>
</dbReference>
<keyword evidence="18" id="KW-1185">Reference proteome</keyword>
<comment type="caution">
    <text evidence="17">The sequence shown here is derived from an EMBL/GenBank/DDBJ whole genome shotgun (WGS) entry which is preliminary data.</text>
</comment>
<name>A0AAW1N180_POPJA</name>
<evidence type="ECO:0000256" key="8">
    <source>
        <dbReference type="ARBA" id="ARBA00022824"/>
    </source>
</evidence>
<dbReference type="EMBL" id="JASPKY010000019">
    <property type="protein sequence ID" value="KAK9752510.1"/>
    <property type="molecule type" value="Genomic_DNA"/>
</dbReference>
<dbReference type="GO" id="GO:0008250">
    <property type="term" value="C:oligosaccharyltransferase complex"/>
    <property type="evidence" value="ECO:0007669"/>
    <property type="project" value="UniProtKB-UniRule"/>
</dbReference>
<feature type="domain" description="Ribophorin II second" evidence="15">
    <location>
        <begin position="268"/>
        <end position="361"/>
    </location>
</feature>
<sequence length="603" mass="66270">MIRFSILLLTFVFSTHASINGFIGQSDERRLLEALVKGLVKLQEGDVISIYYGVKGFKLLNQNVVAVLIKDSCAHLEEQYQKESPPEPSFHALSAWALLNCPGKLHTDETINVLKSALESDKSSVSDIRYAAEALLVLGQTISNPTKVAQLLQARLKEDDSLQSLGNALHAASLLGNAGKFILDRIEDVIVQADEVDNRMLQWEGGLTTTSLLLTGLFKFRDAKPLTDSQADKFATYLLSRRSVQTPKGALALIQATQALAASSVSPVSVTIIGPAQVTQEKPDLHVKVSNILGQEIKPAPTPVLALSATRVTDDVVVLSKQPLTQGKQPTEYILPLRLEPGQYSLALNAGKHSATLTVRVSGPIKLQSLDIGLGDADGTSAPRMTKLDYKSELQSPLQADSTHNLIVKFTLPRPVHQAFLRLYSQKREIIFIAERDSNLLYKLHVNLASELGHSGNFKMELILGDAIMSNPIRWNLGSVEVNLPTPEPTKSVKIGSKPEIKHLFRKPEKRPPQFVSMLFTALAVSPLLLLLILWFKIGINFGNFSFTAVPFHTGLASILALFTLFWLRLDMFTTCGWLIPLGGFTFLSGNRLLNKIAKQKKH</sequence>
<evidence type="ECO:0000259" key="15">
    <source>
        <dbReference type="Pfam" id="PF23861"/>
    </source>
</evidence>
<dbReference type="InterPro" id="IPR055375">
    <property type="entry name" value="Ribophorin_II_2nd"/>
</dbReference>
<dbReference type="GO" id="GO:0006487">
    <property type="term" value="P:protein N-linked glycosylation"/>
    <property type="evidence" value="ECO:0007669"/>
    <property type="project" value="UniProtKB-UniRule"/>
</dbReference>
<dbReference type="Pfam" id="PF23861">
    <property type="entry name" value="Ribophorin_II_2nd"/>
    <property type="match status" value="1"/>
</dbReference>
<reference evidence="17 18" key="1">
    <citation type="journal article" date="2024" name="BMC Genomics">
        <title>De novo assembly and annotation of Popillia japonica's genome with initial clues to its potential as an invasive pest.</title>
        <authorList>
            <person name="Cucini C."/>
            <person name="Boschi S."/>
            <person name="Funari R."/>
            <person name="Cardaioli E."/>
            <person name="Iannotti N."/>
            <person name="Marturano G."/>
            <person name="Paoli F."/>
            <person name="Bruttini M."/>
            <person name="Carapelli A."/>
            <person name="Frati F."/>
            <person name="Nardi F."/>
        </authorList>
    </citation>
    <scope>NUCLEOTIDE SEQUENCE [LARGE SCALE GENOMIC DNA]</scope>
    <source>
        <strain evidence="17">DMR45628</strain>
    </source>
</reference>
<evidence type="ECO:0000256" key="6">
    <source>
        <dbReference type="ARBA" id="ARBA00022692"/>
    </source>
</evidence>
<keyword evidence="6 12" id="KW-0812">Transmembrane</keyword>
<gene>
    <name evidence="17" type="ORF">QE152_g4149</name>
</gene>
<dbReference type="Pfam" id="PF25147">
    <property type="entry name" value="Ribophorin_II_C"/>
    <property type="match status" value="1"/>
</dbReference>
<comment type="subunit">
    <text evidence="11">Component of the oligosaccharyltransferase (OST) complex. OST exists in two different complex forms which contain common core subunits RPN1, RPN2, OST48, OST4, DAD1 and TMEM258, either STT3A or STT3B as catalytic subunits, and form-specific accessory subunits. STT3A complex assembly occurs through the formation of 3 subcomplexes. Subcomplex 1 contains RPN1 and TMEM258, subcomplex 2 contains the STT3A-specific subunits STT3A, DC2/OSTC, and KCP2 as well as the core subunit OST4, and subcomplex 3 contains RPN2, DAD1, and OST48. The STT3A complex can form stable complexes with the Sec61 complex or with both the Sec61 and TRAP complexes. Interacts with DDI2. Interacts with TMEM35A/NACHO.</text>
</comment>
<dbReference type="PANTHER" id="PTHR12640">
    <property type="entry name" value="RIBOPHORIN II"/>
    <property type="match status" value="1"/>
</dbReference>
<keyword evidence="8 12" id="KW-0256">Endoplasmic reticulum</keyword>
<dbReference type="InterPro" id="IPR056790">
    <property type="entry name" value="Ribophorin_II_C"/>
</dbReference>
<accession>A0AAW1N180</accession>
<organism evidence="17 18">
    <name type="scientific">Popillia japonica</name>
    <name type="common">Japanese beetle</name>
    <dbReference type="NCBI Taxonomy" id="7064"/>
    <lineage>
        <taxon>Eukaryota</taxon>
        <taxon>Metazoa</taxon>
        <taxon>Ecdysozoa</taxon>
        <taxon>Arthropoda</taxon>
        <taxon>Hexapoda</taxon>
        <taxon>Insecta</taxon>
        <taxon>Pterygota</taxon>
        <taxon>Neoptera</taxon>
        <taxon>Endopterygota</taxon>
        <taxon>Coleoptera</taxon>
        <taxon>Polyphaga</taxon>
        <taxon>Scarabaeiformia</taxon>
        <taxon>Scarabaeidae</taxon>
        <taxon>Rutelinae</taxon>
        <taxon>Popillia</taxon>
    </lineage>
</organism>
<evidence type="ECO:0000256" key="10">
    <source>
        <dbReference type="ARBA" id="ARBA00023136"/>
    </source>
</evidence>
<evidence type="ECO:0000313" key="17">
    <source>
        <dbReference type="EMBL" id="KAK9752510.1"/>
    </source>
</evidence>
<dbReference type="Pfam" id="PF23860">
    <property type="entry name" value="Ribophorin_II_3rd"/>
    <property type="match status" value="1"/>
</dbReference>
<dbReference type="AlphaFoldDB" id="A0AAW1N180"/>
<evidence type="ECO:0000256" key="5">
    <source>
        <dbReference type="ARBA" id="ARBA00017612"/>
    </source>
</evidence>
<dbReference type="InterPro" id="IPR055373">
    <property type="entry name" value="Ribophorin_II_N"/>
</dbReference>
<evidence type="ECO:0000256" key="9">
    <source>
        <dbReference type="ARBA" id="ARBA00022989"/>
    </source>
</evidence>
<feature type="domain" description="Ribophorin II N-terminal" evidence="13">
    <location>
        <begin position="24"/>
        <end position="261"/>
    </location>
</feature>
<evidence type="ECO:0000313" key="18">
    <source>
        <dbReference type="Proteomes" id="UP001458880"/>
    </source>
</evidence>
<evidence type="ECO:0000256" key="3">
    <source>
        <dbReference type="ARBA" id="ARBA00004922"/>
    </source>
</evidence>
<feature type="transmembrane region" description="Helical" evidence="12">
    <location>
        <begin position="515"/>
        <end position="535"/>
    </location>
</feature>
<feature type="chain" id="PRO_5043108517" description="Dolichyl-diphosphooligosaccharide--protein glycosyltransferase subunit 2" evidence="12">
    <location>
        <begin position="18"/>
        <end position="603"/>
    </location>
</feature>
<feature type="transmembrane region" description="Helical" evidence="12">
    <location>
        <begin position="547"/>
        <end position="566"/>
    </location>
</feature>
<comment type="function">
    <text evidence="1 12">Subunit of the oligosaccharyl transferase (OST) complex that catalyzes the initial transfer of a defined glycan (Glc(3)Man(9)GlcNAc(2) in eukaryotes) from the lipid carrier dolichol-pyrophosphate to an asparagine residue within an Asn-X-Ser/Thr consensus motif in nascent polypeptide chains, the first step in protein N-glycosylation. N-glycosylation occurs cotranslationally and the complex associates with the Sec61 complex at the channel-forming translocon complex that mediates protein translocation across the endoplasmic reticulum (ER). All subunits are required for a maximal enzyme activity.</text>
</comment>
<keyword evidence="9 12" id="KW-1133">Transmembrane helix</keyword>
<dbReference type="InterPro" id="IPR055374">
    <property type="entry name" value="Ribophorin_II_3rd"/>
</dbReference>
<comment type="similarity">
    <text evidence="4 12">Belongs to the SWP1 family.</text>
</comment>
<evidence type="ECO:0000259" key="16">
    <source>
        <dbReference type="Pfam" id="PF25147"/>
    </source>
</evidence>
<protein>
    <recommendedName>
        <fullName evidence="5 12">Dolichyl-diphosphooligosaccharide--protein glycosyltransferase subunit 2</fullName>
    </recommendedName>
    <alternativeName>
        <fullName evidence="12">Ribophorin-2</fullName>
    </alternativeName>
</protein>
<evidence type="ECO:0000256" key="7">
    <source>
        <dbReference type="ARBA" id="ARBA00022729"/>
    </source>
</evidence>
<evidence type="ECO:0000256" key="4">
    <source>
        <dbReference type="ARBA" id="ARBA00009038"/>
    </source>
</evidence>
<proteinExistence type="inferred from homology"/>
<evidence type="ECO:0000259" key="14">
    <source>
        <dbReference type="Pfam" id="PF23860"/>
    </source>
</evidence>
<evidence type="ECO:0000256" key="1">
    <source>
        <dbReference type="ARBA" id="ARBA00002791"/>
    </source>
</evidence>